<dbReference type="Gene3D" id="3.20.20.140">
    <property type="entry name" value="Metal-dependent hydrolases"/>
    <property type="match status" value="1"/>
</dbReference>
<keyword evidence="2" id="KW-0378">Hydrolase</keyword>
<gene>
    <name evidence="2" type="ORF">BZL29_4422</name>
</gene>
<accession>A0A1V3X8A4</accession>
<dbReference type="STRING" id="1768.B1T50_10645"/>
<evidence type="ECO:0000313" key="3">
    <source>
        <dbReference type="Proteomes" id="UP000188532"/>
    </source>
</evidence>
<proteinExistence type="predicted"/>
<dbReference type="InterPro" id="IPR006680">
    <property type="entry name" value="Amidohydro-rel"/>
</dbReference>
<comment type="caution">
    <text evidence="2">The sequence shown here is derived from an EMBL/GenBank/DDBJ whole genome shotgun (WGS) entry which is preliminary data.</text>
</comment>
<dbReference type="InterPro" id="IPR032466">
    <property type="entry name" value="Metal_Hydrolase"/>
</dbReference>
<dbReference type="AlphaFoldDB" id="A0A1V3X8A4"/>
<name>A0A1V3X8A4_MYCKA</name>
<organism evidence="2 3">
    <name type="scientific">Mycobacterium kansasii</name>
    <dbReference type="NCBI Taxonomy" id="1768"/>
    <lineage>
        <taxon>Bacteria</taxon>
        <taxon>Bacillati</taxon>
        <taxon>Actinomycetota</taxon>
        <taxon>Actinomycetes</taxon>
        <taxon>Mycobacteriales</taxon>
        <taxon>Mycobacteriaceae</taxon>
        <taxon>Mycobacterium</taxon>
    </lineage>
</organism>
<dbReference type="Pfam" id="PF04909">
    <property type="entry name" value="Amidohydro_2"/>
    <property type="match status" value="1"/>
</dbReference>
<reference evidence="2 3" key="1">
    <citation type="submission" date="2017-02" db="EMBL/GenBank/DDBJ databases">
        <title>Complete genome sequences of Mycobacterium kansasii strains isolated from rhesus macaques.</title>
        <authorList>
            <person name="Panda A."/>
            <person name="Nagaraj S."/>
            <person name="Zhao X."/>
            <person name="Tettelin H."/>
            <person name="Detolla L.J."/>
        </authorList>
    </citation>
    <scope>NUCLEOTIDE SEQUENCE [LARGE SCALE GENOMIC DNA]</scope>
    <source>
        <strain evidence="2 3">11-3469</strain>
    </source>
</reference>
<evidence type="ECO:0000313" key="2">
    <source>
        <dbReference type="EMBL" id="OOK74996.1"/>
    </source>
</evidence>
<sequence length="155" mass="16665">MGQILLGDLYEAVTEVAQIAKLGLRGGVLLPGVVPGTGIPALYAEHWEPLWAACEDTGVVVNHHGGNAGPTPTDGWGSSFAVWVYETHWWSHRALWHLIFSGALDRHPDLTVVFTEQSTGWISATLDSLDVAAVRFGRANSAIARFAGPPRARCP</sequence>
<evidence type="ECO:0000259" key="1">
    <source>
        <dbReference type="Pfam" id="PF04909"/>
    </source>
</evidence>
<dbReference type="Proteomes" id="UP000188532">
    <property type="component" value="Unassembled WGS sequence"/>
</dbReference>
<feature type="domain" description="Amidohydrolase-related" evidence="1">
    <location>
        <begin position="15"/>
        <end position="131"/>
    </location>
</feature>
<dbReference type="EMBL" id="MVBN01000004">
    <property type="protein sequence ID" value="OOK74996.1"/>
    <property type="molecule type" value="Genomic_DNA"/>
</dbReference>
<dbReference type="GO" id="GO:0016787">
    <property type="term" value="F:hydrolase activity"/>
    <property type="evidence" value="ECO:0007669"/>
    <property type="project" value="UniProtKB-KW"/>
</dbReference>
<dbReference type="SUPFAM" id="SSF51556">
    <property type="entry name" value="Metallo-dependent hydrolases"/>
    <property type="match status" value="1"/>
</dbReference>
<protein>
    <submittedName>
        <fullName evidence="2">Amidohydrolase family protein</fullName>
    </submittedName>
</protein>